<keyword evidence="1" id="KW-0175">Coiled coil</keyword>
<dbReference type="Pfam" id="PF10849">
    <property type="entry name" value="DUF2654"/>
    <property type="match status" value="1"/>
</dbReference>
<accession>A0A6B9Y0Y2</accession>
<dbReference type="InterPro" id="IPR022558">
    <property type="entry name" value="DUF2654"/>
</dbReference>
<proteinExistence type="predicted"/>
<organism evidence="2 3">
    <name type="scientific">Enterobacter phage vB_EclM_CIP9</name>
    <dbReference type="NCBI Taxonomy" id="2696340"/>
    <lineage>
        <taxon>Viruses</taxon>
        <taxon>Duplodnaviria</taxon>
        <taxon>Heunggongvirae</taxon>
        <taxon>Uroviricota</taxon>
        <taxon>Caudoviricetes</taxon>
        <taxon>Pantevenvirales</taxon>
        <taxon>Straboviridae</taxon>
        <taxon>Tevenvirinae</taxon>
        <taxon>Kanagawavirus</taxon>
        <taxon>Kanagawavirus cipnine</taxon>
    </lineage>
</organism>
<name>A0A6B9Y0Y2_9CAUD</name>
<dbReference type="EMBL" id="MN882610">
    <property type="protein sequence ID" value="QHS01703.1"/>
    <property type="molecule type" value="Genomic_DNA"/>
</dbReference>
<sequence>MIDSLSQLTDEQIEEVQKRLEEANAKEATAQADAILKKNKREIQRLDLHSQGAVLENNYPAYEYAIKKLRKIYRQPYTDDMIVTMWETTRQQIWNIINAGTKTV</sequence>
<protein>
    <submittedName>
        <fullName evidence="2">Uncharacterized protein</fullName>
    </submittedName>
</protein>
<keyword evidence="3" id="KW-1185">Reference proteome</keyword>
<reference evidence="3" key="1">
    <citation type="submission" date="2019-12" db="EMBL/GenBank/DDBJ databases">
        <authorList>
            <person name="Wang K."/>
            <person name="Tamayo M.G."/>
            <person name="Penner T.V."/>
            <person name="Cook B.W.M."/>
            <person name="Court D.A."/>
            <person name="Theriault S.S."/>
        </authorList>
    </citation>
    <scope>NUCLEOTIDE SEQUENCE [LARGE SCALE GENOMIC DNA]</scope>
</reference>
<evidence type="ECO:0000256" key="1">
    <source>
        <dbReference type="SAM" id="Coils"/>
    </source>
</evidence>
<gene>
    <name evidence="2" type="ORF">CPT_CIP9_167</name>
</gene>
<feature type="coiled-coil region" evidence="1">
    <location>
        <begin position="6"/>
        <end position="33"/>
    </location>
</feature>
<dbReference type="Proteomes" id="UP000465071">
    <property type="component" value="Segment"/>
</dbReference>
<evidence type="ECO:0000313" key="3">
    <source>
        <dbReference type="Proteomes" id="UP000465071"/>
    </source>
</evidence>
<evidence type="ECO:0000313" key="2">
    <source>
        <dbReference type="EMBL" id="QHS01703.1"/>
    </source>
</evidence>